<dbReference type="KEGG" id="agv:OJF2_38020"/>
<dbReference type="Proteomes" id="UP000324233">
    <property type="component" value="Chromosome"/>
</dbReference>
<protein>
    <recommendedName>
        <fullName evidence="3">Bacterial Ig-like domain-containing protein</fullName>
    </recommendedName>
</protein>
<evidence type="ECO:0000313" key="1">
    <source>
        <dbReference type="EMBL" id="QEH35254.1"/>
    </source>
</evidence>
<dbReference type="EMBL" id="CP042997">
    <property type="protein sequence ID" value="QEH35254.1"/>
    <property type="molecule type" value="Genomic_DNA"/>
</dbReference>
<evidence type="ECO:0000313" key="2">
    <source>
        <dbReference type="Proteomes" id="UP000324233"/>
    </source>
</evidence>
<keyword evidence="2" id="KW-1185">Reference proteome</keyword>
<name>A0A5B9W504_9BACT</name>
<dbReference type="RefSeq" id="WP_148595075.1">
    <property type="nucleotide sequence ID" value="NZ_CP042997.1"/>
</dbReference>
<evidence type="ECO:0008006" key="3">
    <source>
        <dbReference type="Google" id="ProtNLM"/>
    </source>
</evidence>
<proteinExistence type="predicted"/>
<reference evidence="1 2" key="1">
    <citation type="submission" date="2019-08" db="EMBL/GenBank/DDBJ databases">
        <title>Deep-cultivation of Planctomycetes and their phenomic and genomic characterization uncovers novel biology.</title>
        <authorList>
            <person name="Wiegand S."/>
            <person name="Jogler M."/>
            <person name="Boedeker C."/>
            <person name="Pinto D."/>
            <person name="Vollmers J."/>
            <person name="Rivas-Marin E."/>
            <person name="Kohn T."/>
            <person name="Peeters S.H."/>
            <person name="Heuer A."/>
            <person name="Rast P."/>
            <person name="Oberbeckmann S."/>
            <person name="Bunk B."/>
            <person name="Jeske O."/>
            <person name="Meyerdierks A."/>
            <person name="Storesund J.E."/>
            <person name="Kallscheuer N."/>
            <person name="Luecker S."/>
            <person name="Lage O.M."/>
            <person name="Pohl T."/>
            <person name="Merkel B.J."/>
            <person name="Hornburger P."/>
            <person name="Mueller R.-W."/>
            <person name="Bruemmer F."/>
            <person name="Labrenz M."/>
            <person name="Spormann A.M."/>
            <person name="Op den Camp H."/>
            <person name="Overmann J."/>
            <person name="Amann R."/>
            <person name="Jetten M.S.M."/>
            <person name="Mascher T."/>
            <person name="Medema M.H."/>
            <person name="Devos D.P."/>
            <person name="Kaster A.-K."/>
            <person name="Ovreas L."/>
            <person name="Rohde M."/>
            <person name="Galperin M.Y."/>
            <person name="Jogler C."/>
        </authorList>
    </citation>
    <scope>NUCLEOTIDE SEQUENCE [LARGE SCALE GENOMIC DNA]</scope>
    <source>
        <strain evidence="1 2">OJF2</strain>
    </source>
</reference>
<dbReference type="OrthoDB" id="252891at2"/>
<dbReference type="InterPro" id="IPR013783">
    <property type="entry name" value="Ig-like_fold"/>
</dbReference>
<accession>A0A5B9W504</accession>
<dbReference type="Gene3D" id="2.60.40.10">
    <property type="entry name" value="Immunoglobulins"/>
    <property type="match status" value="1"/>
</dbReference>
<organism evidence="1 2">
    <name type="scientific">Aquisphaera giovannonii</name>
    <dbReference type="NCBI Taxonomy" id="406548"/>
    <lineage>
        <taxon>Bacteria</taxon>
        <taxon>Pseudomonadati</taxon>
        <taxon>Planctomycetota</taxon>
        <taxon>Planctomycetia</taxon>
        <taxon>Isosphaerales</taxon>
        <taxon>Isosphaeraceae</taxon>
        <taxon>Aquisphaera</taxon>
    </lineage>
</organism>
<dbReference type="AlphaFoldDB" id="A0A5B9W504"/>
<gene>
    <name evidence="1" type="ORF">OJF2_38020</name>
</gene>
<sequence>MNAGRFLDLFRALRRSSRAPRRRPRACSPAPLGLEARIALSGAGVAPPLTMLSATTADSKGVTVTYRVDTPTTPTFRVYRSADPGLDAGDSLVGGYSAQATTADDAGNPAGSVGTHTLTIPLPGGLPISPSRPYVLVVAGDAPTAAAGSADLASFRKFSIAVVTHGALINGSWKYGPPWELSTAKVLQREGFDAVLPFNWAYQSGQPGKAPAQGPRLAGMIREMAESLPAGSPIDLQLIGHSEGNVVNTQAIVALEGSMPPGLRAGYLVETMLDPHAASNNVPGQASERSGLLGSLARSLVRDYQGRANDPPAYVPAGVDAAQVFYQHSKAEVHNQIYNLWGQVPVANLGDAPIAYYNLTAAGAVHSGRFGVSLWYRNFVAPTLAEQSPLIRELTLTGSVEGGTTVASPAATPGLAANPPAARRAVAWGTTRALASGSVTFSGTAAPGSQVRVYMGPAADPSTIAPAGRTTADASGRWTFTRPALAGGTYRAVAMSYARGLQTRPGLAIVPMTPLGRFTASGRPRDGA</sequence>